<dbReference type="InterPro" id="IPR058533">
    <property type="entry name" value="Cation_efflux_TM"/>
</dbReference>
<comment type="caution">
    <text evidence="9">The sequence shown here is derived from an EMBL/GenBank/DDBJ whole genome shotgun (WGS) entry which is preliminary data.</text>
</comment>
<protein>
    <recommendedName>
        <fullName evidence="8">Cation efflux protein transmembrane domain-containing protein</fullName>
    </recommendedName>
</protein>
<feature type="transmembrane region" description="Helical" evidence="7">
    <location>
        <begin position="69"/>
        <end position="94"/>
    </location>
</feature>
<feature type="domain" description="Cation efflux protein transmembrane" evidence="8">
    <location>
        <begin position="43"/>
        <end position="241"/>
    </location>
</feature>
<dbReference type="AlphaFoldDB" id="A0A401V0B3"/>
<keyword evidence="3 7" id="KW-0812">Transmembrane</keyword>
<dbReference type="Proteomes" id="UP000288246">
    <property type="component" value="Unassembled WGS sequence"/>
</dbReference>
<evidence type="ECO:0000256" key="7">
    <source>
        <dbReference type="SAM" id="Phobius"/>
    </source>
</evidence>
<feature type="transmembrane region" description="Helical" evidence="7">
    <location>
        <begin position="42"/>
        <end position="63"/>
    </location>
</feature>
<dbReference type="GO" id="GO:0015093">
    <property type="term" value="F:ferrous iron transmembrane transporter activity"/>
    <property type="evidence" value="ECO:0007669"/>
    <property type="project" value="TreeGrafter"/>
</dbReference>
<keyword evidence="5 7" id="KW-0472">Membrane</keyword>
<evidence type="ECO:0000313" key="9">
    <source>
        <dbReference type="EMBL" id="GCD20379.1"/>
    </source>
</evidence>
<reference evidence="9 10" key="1">
    <citation type="submission" date="2018-11" db="EMBL/GenBank/DDBJ databases">
        <title>Draft genome sequence of Cellulomonas takizawaensis strain TKZ-21.</title>
        <authorList>
            <person name="Yamamura H."/>
            <person name="Hayashi T."/>
            <person name="Hamada M."/>
            <person name="Serisawa Y."/>
            <person name="Matsuyama K."/>
            <person name="Nakagawa Y."/>
            <person name="Otoguro M."/>
            <person name="Yanagida F."/>
            <person name="Hayakawa M."/>
        </authorList>
    </citation>
    <scope>NUCLEOTIDE SEQUENCE [LARGE SCALE GENOMIC DNA]</scope>
    <source>
        <strain evidence="9 10">TKZ-21</strain>
    </source>
</reference>
<dbReference type="EMBL" id="BHYL01000141">
    <property type="protein sequence ID" value="GCD20379.1"/>
    <property type="molecule type" value="Genomic_DNA"/>
</dbReference>
<gene>
    <name evidence="9" type="ORF">CTKZ_19410</name>
</gene>
<name>A0A401V0B3_9CELL</name>
<proteinExistence type="predicted"/>
<dbReference type="PANTHER" id="PTHR43840:SF15">
    <property type="entry name" value="MITOCHONDRIAL METAL TRANSPORTER 1-RELATED"/>
    <property type="match status" value="1"/>
</dbReference>
<feature type="transmembrane region" description="Helical" evidence="7">
    <location>
        <begin position="185"/>
        <end position="204"/>
    </location>
</feature>
<keyword evidence="4 7" id="KW-1133">Transmembrane helix</keyword>
<evidence type="ECO:0000256" key="6">
    <source>
        <dbReference type="SAM" id="MobiDB-lite"/>
    </source>
</evidence>
<sequence length="330" mass="33049">MTDPPRRGAHGDGVPRDGVHGDGASRDGAPRGGSPEDRERRALVVSIAASAVIGGGAVVWGVLADSGVLVFDGVFLLAGILLSGVSLAAARAAASPPTVEYPFGRHAVTPLAVALQGAALLGTVAYAAADAVTTLLAGGSDASPATMLLYGVTSAAVSLGVVAWLRRTSGSDLVDAEVAQWRAGAVLSAVVGVGGAAALGLDALGATAATRYADPVLLLVACAVIVPVPVGLVRAAARELLEASPSGPVAAALAAAVADVRDRFGLPEPVVRATKLGRRLYVEVDFVVEPGTWDVDAEDRVRRAVVDALRALDGDVWATVEVTGDPDLAA</sequence>
<dbReference type="Gene3D" id="1.20.1510.10">
    <property type="entry name" value="Cation efflux protein transmembrane domain"/>
    <property type="match status" value="1"/>
</dbReference>
<feature type="region of interest" description="Disordered" evidence="6">
    <location>
        <begin position="1"/>
        <end position="38"/>
    </location>
</feature>
<dbReference type="GO" id="GO:0015086">
    <property type="term" value="F:cadmium ion transmembrane transporter activity"/>
    <property type="evidence" value="ECO:0007669"/>
    <property type="project" value="TreeGrafter"/>
</dbReference>
<evidence type="ECO:0000256" key="3">
    <source>
        <dbReference type="ARBA" id="ARBA00022692"/>
    </source>
</evidence>
<accession>A0A401V0B3</accession>
<evidence type="ECO:0000256" key="2">
    <source>
        <dbReference type="ARBA" id="ARBA00022448"/>
    </source>
</evidence>
<dbReference type="InterPro" id="IPR027469">
    <property type="entry name" value="Cation_efflux_TMD_sf"/>
</dbReference>
<dbReference type="PANTHER" id="PTHR43840">
    <property type="entry name" value="MITOCHONDRIAL METAL TRANSPORTER 1-RELATED"/>
    <property type="match status" value="1"/>
</dbReference>
<dbReference type="GO" id="GO:0015341">
    <property type="term" value="F:zinc efflux antiporter activity"/>
    <property type="evidence" value="ECO:0007669"/>
    <property type="project" value="TreeGrafter"/>
</dbReference>
<evidence type="ECO:0000259" key="8">
    <source>
        <dbReference type="Pfam" id="PF01545"/>
    </source>
</evidence>
<feature type="transmembrane region" description="Helical" evidence="7">
    <location>
        <begin position="216"/>
        <end position="237"/>
    </location>
</feature>
<dbReference type="GO" id="GO:0006882">
    <property type="term" value="P:intracellular zinc ion homeostasis"/>
    <property type="evidence" value="ECO:0007669"/>
    <property type="project" value="TreeGrafter"/>
</dbReference>
<dbReference type="OrthoDB" id="4475884at2"/>
<evidence type="ECO:0000256" key="1">
    <source>
        <dbReference type="ARBA" id="ARBA00004141"/>
    </source>
</evidence>
<comment type="subcellular location">
    <subcellularLocation>
        <location evidence="1">Membrane</location>
        <topology evidence="1">Multi-pass membrane protein</topology>
    </subcellularLocation>
</comment>
<dbReference type="Pfam" id="PF01545">
    <property type="entry name" value="Cation_efflux"/>
    <property type="match status" value="1"/>
</dbReference>
<dbReference type="InterPro" id="IPR050291">
    <property type="entry name" value="CDF_Transporter"/>
</dbReference>
<evidence type="ECO:0000256" key="5">
    <source>
        <dbReference type="ARBA" id="ARBA00023136"/>
    </source>
</evidence>
<keyword evidence="2" id="KW-0813">Transport</keyword>
<dbReference type="SUPFAM" id="SSF161111">
    <property type="entry name" value="Cation efflux protein transmembrane domain-like"/>
    <property type="match status" value="1"/>
</dbReference>
<dbReference type="GO" id="GO:0005886">
    <property type="term" value="C:plasma membrane"/>
    <property type="evidence" value="ECO:0007669"/>
    <property type="project" value="TreeGrafter"/>
</dbReference>
<feature type="transmembrane region" description="Helical" evidence="7">
    <location>
        <begin position="147"/>
        <end position="165"/>
    </location>
</feature>
<evidence type="ECO:0000256" key="4">
    <source>
        <dbReference type="ARBA" id="ARBA00022989"/>
    </source>
</evidence>
<organism evidence="9 10">
    <name type="scientific">Cellulomonas algicola</name>
    <dbReference type="NCBI Taxonomy" id="2071633"/>
    <lineage>
        <taxon>Bacteria</taxon>
        <taxon>Bacillati</taxon>
        <taxon>Actinomycetota</taxon>
        <taxon>Actinomycetes</taxon>
        <taxon>Micrococcales</taxon>
        <taxon>Cellulomonadaceae</taxon>
        <taxon>Cellulomonas</taxon>
    </lineage>
</organism>
<feature type="transmembrane region" description="Helical" evidence="7">
    <location>
        <begin position="106"/>
        <end position="127"/>
    </location>
</feature>
<keyword evidence="10" id="KW-1185">Reference proteome</keyword>
<evidence type="ECO:0000313" key="10">
    <source>
        <dbReference type="Proteomes" id="UP000288246"/>
    </source>
</evidence>